<evidence type="ECO:0000313" key="3">
    <source>
        <dbReference type="Proteomes" id="UP000799753"/>
    </source>
</evidence>
<proteinExistence type="predicted"/>
<sequence>MSTSSTSQRRGSINSDSIRPFNPSEYFASFESDSRATEISAAPSYHTFAEPEPEPEPHEEHCPKDCSCRKDLQTLRNSLAPILNGIQNDLVPRVELIEEEIEDLRKRVGVGEYDDVSYTYHMDMLVARVTTLEKICRSTGVNNEEQIDLFTVADDDSRDRGEM</sequence>
<feature type="compositionally biased region" description="Polar residues" evidence="1">
    <location>
        <begin position="1"/>
        <end position="17"/>
    </location>
</feature>
<dbReference type="EMBL" id="MU006789">
    <property type="protein sequence ID" value="KAF2638714.1"/>
    <property type="molecule type" value="Genomic_DNA"/>
</dbReference>
<evidence type="ECO:0000256" key="1">
    <source>
        <dbReference type="SAM" id="MobiDB-lite"/>
    </source>
</evidence>
<protein>
    <submittedName>
        <fullName evidence="2">Uncharacterized protein</fullName>
    </submittedName>
</protein>
<dbReference type="AlphaFoldDB" id="A0A6A6RXN9"/>
<accession>A0A6A6RXN9</accession>
<gene>
    <name evidence="2" type="ORF">P280DRAFT_520159</name>
</gene>
<dbReference type="Proteomes" id="UP000799753">
    <property type="component" value="Unassembled WGS sequence"/>
</dbReference>
<reference evidence="2" key="1">
    <citation type="journal article" date="2020" name="Stud. Mycol.">
        <title>101 Dothideomycetes genomes: a test case for predicting lifestyles and emergence of pathogens.</title>
        <authorList>
            <person name="Haridas S."/>
            <person name="Albert R."/>
            <person name="Binder M."/>
            <person name="Bloem J."/>
            <person name="Labutti K."/>
            <person name="Salamov A."/>
            <person name="Andreopoulos B."/>
            <person name="Baker S."/>
            <person name="Barry K."/>
            <person name="Bills G."/>
            <person name="Bluhm B."/>
            <person name="Cannon C."/>
            <person name="Castanera R."/>
            <person name="Culley D."/>
            <person name="Daum C."/>
            <person name="Ezra D."/>
            <person name="Gonzalez J."/>
            <person name="Henrissat B."/>
            <person name="Kuo A."/>
            <person name="Liang C."/>
            <person name="Lipzen A."/>
            <person name="Lutzoni F."/>
            <person name="Magnuson J."/>
            <person name="Mondo S."/>
            <person name="Nolan M."/>
            <person name="Ohm R."/>
            <person name="Pangilinan J."/>
            <person name="Park H.-J."/>
            <person name="Ramirez L."/>
            <person name="Alfaro M."/>
            <person name="Sun H."/>
            <person name="Tritt A."/>
            <person name="Yoshinaga Y."/>
            <person name="Zwiers L.-H."/>
            <person name="Turgeon B."/>
            <person name="Goodwin S."/>
            <person name="Spatafora J."/>
            <person name="Crous P."/>
            <person name="Grigoriev I."/>
        </authorList>
    </citation>
    <scope>NUCLEOTIDE SEQUENCE</scope>
    <source>
        <strain evidence="2">CBS 473.64</strain>
    </source>
</reference>
<feature type="region of interest" description="Disordered" evidence="1">
    <location>
        <begin position="1"/>
        <end position="63"/>
    </location>
</feature>
<evidence type="ECO:0000313" key="2">
    <source>
        <dbReference type="EMBL" id="KAF2638714.1"/>
    </source>
</evidence>
<keyword evidence="3" id="KW-1185">Reference proteome</keyword>
<organism evidence="2 3">
    <name type="scientific">Massarina eburnea CBS 473.64</name>
    <dbReference type="NCBI Taxonomy" id="1395130"/>
    <lineage>
        <taxon>Eukaryota</taxon>
        <taxon>Fungi</taxon>
        <taxon>Dikarya</taxon>
        <taxon>Ascomycota</taxon>
        <taxon>Pezizomycotina</taxon>
        <taxon>Dothideomycetes</taxon>
        <taxon>Pleosporomycetidae</taxon>
        <taxon>Pleosporales</taxon>
        <taxon>Massarineae</taxon>
        <taxon>Massarinaceae</taxon>
        <taxon>Massarina</taxon>
    </lineage>
</organism>
<name>A0A6A6RXN9_9PLEO</name>